<dbReference type="Pfam" id="PF00196">
    <property type="entry name" value="GerE"/>
    <property type="match status" value="1"/>
</dbReference>
<evidence type="ECO:0000313" key="5">
    <source>
        <dbReference type="Proteomes" id="UP001501319"/>
    </source>
</evidence>
<dbReference type="PANTHER" id="PTHR16305">
    <property type="entry name" value="TESTICULAR SOLUBLE ADENYLYL CYCLASE"/>
    <property type="match status" value="1"/>
</dbReference>
<dbReference type="Gene3D" id="1.10.10.10">
    <property type="entry name" value="Winged helix-like DNA-binding domain superfamily/Winged helix DNA-binding domain"/>
    <property type="match status" value="1"/>
</dbReference>
<evidence type="ECO:0000313" key="4">
    <source>
        <dbReference type="EMBL" id="GAA1647933.1"/>
    </source>
</evidence>
<proteinExistence type="predicted"/>
<keyword evidence="1" id="KW-0547">Nucleotide-binding</keyword>
<protein>
    <submittedName>
        <fullName evidence="4">LuxR family transcriptional regulator</fullName>
    </submittedName>
</protein>
<sequence>MHYCADQASDCQVAQIAGVESELELPFAALHQLCTPLLKELPPLPEPQERALRVALGLADGSIPGRFLVGLAVLSSLAEVAAKRPLVCLVDDAQWLDEASSQVLGFVGRRLLAESVLLVFAVREESDVQLFEGLPTLALEGLSDDDARDLLTATVSGQLDAQVRDRIIAETGGNPLSLLELPRAMSAAELAGGFAVPPTATLSGHLQDLYVRRLLALPEPTRQLMLLAATDPTGDATLLWRAAQTLGVTREAAEAAETEKLLDISSRVKFRHPVVRSAVQAVASPAERRAAHLAIASVTDAQQDPDRRIWHLAAAATGPDKDLAAELERSAGRAQDRAGLAAAAAFLQRSAALTPSPRLRADRILAAAHAHLHAGAFGTALSLLAEAEAAAVDELQGAQVDLLRGQVDRAASAGREAPVRLLQAARKLESLDIRLALNTYLDAAAAAAVAGGLARLGGRLIDVVTAAQAAPPPPAGLQSGDYLLEGLAVSITAGPAAAAPALRRAVDGILRGQLSPDQWFHWGILASMAALSLWDYETWTKLSARQAEVARSSGALAPLATALNLQRVMATLSGDLELATSLGVEEDALKKATGTSRTSYGALVLAAYRGRADQATRLIAKAADEALARGEGLGQQSAYLATAILNNGLGRYTAALTAALRSVQEDYVVFTRWGLAEVVESAARSGRPELADDALQRLTDVTLKGSDWAAAIAARSRALLSKGTVADSCYLEAVERFARTPLRPELARAHLLYGEWLRREDRRLDAREQLRTAHDLFTEMGAEAFAERARRELLAVGDSVRRRKPDAQNGLTAQELHIARLARDGRTNGEIGEELYLSARTVEWHLRKVFAKLHITSRRGLQDALPTR</sequence>
<reference evidence="5" key="1">
    <citation type="journal article" date="2019" name="Int. J. Syst. Evol. Microbiol.">
        <title>The Global Catalogue of Microorganisms (GCM) 10K type strain sequencing project: providing services to taxonomists for standard genome sequencing and annotation.</title>
        <authorList>
            <consortium name="The Broad Institute Genomics Platform"/>
            <consortium name="The Broad Institute Genome Sequencing Center for Infectious Disease"/>
            <person name="Wu L."/>
            <person name="Ma J."/>
        </authorList>
    </citation>
    <scope>NUCLEOTIDE SEQUENCE [LARGE SCALE GENOMIC DNA]</scope>
    <source>
        <strain evidence="5">JCM 14306</strain>
    </source>
</reference>
<dbReference type="PRINTS" id="PR00038">
    <property type="entry name" value="HTHLUXR"/>
</dbReference>
<dbReference type="Proteomes" id="UP001501319">
    <property type="component" value="Unassembled WGS sequence"/>
</dbReference>
<comment type="caution">
    <text evidence="4">The sequence shown here is derived from an EMBL/GenBank/DDBJ whole genome shotgun (WGS) entry which is preliminary data.</text>
</comment>
<name>A0ABP4RDV8_9ACTN</name>
<dbReference type="EMBL" id="BAAANE010000007">
    <property type="protein sequence ID" value="GAA1647933.1"/>
    <property type="molecule type" value="Genomic_DNA"/>
</dbReference>
<dbReference type="SUPFAM" id="SSF46894">
    <property type="entry name" value="C-terminal effector domain of the bipartite response regulators"/>
    <property type="match status" value="1"/>
</dbReference>
<dbReference type="InterPro" id="IPR036388">
    <property type="entry name" value="WH-like_DNA-bd_sf"/>
</dbReference>
<dbReference type="SMART" id="SM00421">
    <property type="entry name" value="HTH_LUXR"/>
    <property type="match status" value="1"/>
</dbReference>
<keyword evidence="5" id="KW-1185">Reference proteome</keyword>
<evidence type="ECO:0000259" key="3">
    <source>
        <dbReference type="PROSITE" id="PS50043"/>
    </source>
</evidence>
<feature type="domain" description="HTH luxR-type" evidence="3">
    <location>
        <begin position="804"/>
        <end position="868"/>
    </location>
</feature>
<dbReference type="PROSITE" id="PS50043">
    <property type="entry name" value="HTH_LUXR_2"/>
    <property type="match status" value="1"/>
</dbReference>
<organism evidence="4 5">
    <name type="scientific">Kribbella alba</name>
    <dbReference type="NCBI Taxonomy" id="190197"/>
    <lineage>
        <taxon>Bacteria</taxon>
        <taxon>Bacillati</taxon>
        <taxon>Actinomycetota</taxon>
        <taxon>Actinomycetes</taxon>
        <taxon>Propionibacteriales</taxon>
        <taxon>Kribbellaceae</taxon>
        <taxon>Kribbella</taxon>
    </lineage>
</organism>
<evidence type="ECO:0000256" key="1">
    <source>
        <dbReference type="ARBA" id="ARBA00022741"/>
    </source>
</evidence>
<dbReference type="InterPro" id="IPR000792">
    <property type="entry name" value="Tscrpt_reg_LuxR_C"/>
</dbReference>
<evidence type="ECO:0000256" key="2">
    <source>
        <dbReference type="ARBA" id="ARBA00022840"/>
    </source>
</evidence>
<accession>A0ABP4RDV8</accession>
<keyword evidence="2" id="KW-0067">ATP-binding</keyword>
<dbReference type="PANTHER" id="PTHR16305:SF35">
    <property type="entry name" value="TRANSCRIPTIONAL ACTIVATOR DOMAIN"/>
    <property type="match status" value="1"/>
</dbReference>
<gene>
    <name evidence="4" type="ORF">GCM10009744_44070</name>
</gene>
<dbReference type="CDD" id="cd06170">
    <property type="entry name" value="LuxR_C_like"/>
    <property type="match status" value="1"/>
</dbReference>
<dbReference type="InterPro" id="IPR016032">
    <property type="entry name" value="Sig_transdc_resp-reg_C-effctor"/>
</dbReference>